<dbReference type="EMBL" id="JMSE01000964">
    <property type="protein sequence ID" value="KDN66168.1"/>
    <property type="molecule type" value="Genomic_DNA"/>
</dbReference>
<feature type="compositionally biased region" description="Acidic residues" evidence="7">
    <location>
        <begin position="175"/>
        <end position="185"/>
    </location>
</feature>
<keyword evidence="4" id="KW-0238">DNA-binding</keyword>
<dbReference type="PANTHER" id="PTHR36206">
    <property type="entry name" value="ASPERCRYPTIN BIOSYNTHESIS CLUSTER-SPECIFIC TRANSCRIPTION REGULATOR ATNN-RELATED"/>
    <property type="match status" value="1"/>
</dbReference>
<keyword evidence="5" id="KW-0804">Transcription</keyword>
<keyword evidence="6" id="KW-0539">Nucleus</keyword>
<evidence type="ECO:0000256" key="5">
    <source>
        <dbReference type="ARBA" id="ARBA00023163"/>
    </source>
</evidence>
<keyword evidence="10" id="KW-1185">Reference proteome</keyword>
<feature type="compositionally biased region" description="Basic and acidic residues" evidence="7">
    <location>
        <begin position="385"/>
        <end position="409"/>
    </location>
</feature>
<dbReference type="CDD" id="cd00067">
    <property type="entry name" value="GAL4"/>
    <property type="match status" value="1"/>
</dbReference>
<dbReference type="SMART" id="SM00066">
    <property type="entry name" value="GAL4"/>
    <property type="match status" value="1"/>
</dbReference>
<reference evidence="10" key="1">
    <citation type="journal article" date="2014" name="Genome Announc.">
        <title>Draft genome sequence of Colletotrichum sublineola, a destructive pathogen of cultivated sorghum.</title>
        <authorList>
            <person name="Baroncelli R."/>
            <person name="Sanz-Martin J.M."/>
            <person name="Rech G.E."/>
            <person name="Sukno S.A."/>
            <person name="Thon M.R."/>
        </authorList>
    </citation>
    <scope>NUCLEOTIDE SEQUENCE [LARGE SCALE GENOMIC DNA]</scope>
    <source>
        <strain evidence="10">TX430BB</strain>
    </source>
</reference>
<comment type="caution">
    <text evidence="9">The sequence shown here is derived from an EMBL/GenBank/DDBJ whole genome shotgun (WGS) entry which is preliminary data.</text>
</comment>
<feature type="region of interest" description="Disordered" evidence="7">
    <location>
        <begin position="169"/>
        <end position="202"/>
    </location>
</feature>
<name>A0A066XAK5_COLSU</name>
<evidence type="ECO:0000256" key="2">
    <source>
        <dbReference type="ARBA" id="ARBA00022833"/>
    </source>
</evidence>
<dbReference type="InterPro" id="IPR052360">
    <property type="entry name" value="Transcr_Regulatory_Proteins"/>
</dbReference>
<dbReference type="GO" id="GO:0003677">
    <property type="term" value="F:DNA binding"/>
    <property type="evidence" value="ECO:0007669"/>
    <property type="project" value="UniProtKB-KW"/>
</dbReference>
<keyword evidence="2" id="KW-0862">Zinc</keyword>
<dbReference type="GO" id="GO:0008270">
    <property type="term" value="F:zinc ion binding"/>
    <property type="evidence" value="ECO:0007669"/>
    <property type="project" value="InterPro"/>
</dbReference>
<evidence type="ECO:0000313" key="10">
    <source>
        <dbReference type="Proteomes" id="UP000027238"/>
    </source>
</evidence>
<keyword evidence="1" id="KW-0479">Metal-binding</keyword>
<feature type="region of interest" description="Disordered" evidence="7">
    <location>
        <begin position="360"/>
        <end position="409"/>
    </location>
</feature>
<evidence type="ECO:0000256" key="7">
    <source>
        <dbReference type="SAM" id="MobiDB-lite"/>
    </source>
</evidence>
<dbReference type="PANTHER" id="PTHR36206:SF12">
    <property type="entry name" value="ASPERCRYPTIN BIOSYNTHESIS CLUSTER-SPECIFIC TRANSCRIPTION REGULATOR ATNN-RELATED"/>
    <property type="match status" value="1"/>
</dbReference>
<sequence>MTQSLATTMAMMKHLMWHASLPLILFSQSKKRTEKDAGLAVADDRGPRDGETGLLGYAKEIDRWIGTRTERAEAQTDFYPTLLRNHPSVRLSSLSLRHSKMPHTRSRTGCLTCRDEGYKCDEGKPHCGRCTRLGKTCKGYGLRDYEEKKPEIQKRNTFADNVVNITRKKAHDVGLDDDDDDDDDDGPRPRAERPHQEPILPITGCLAHEPISASPLEQLVSGRDIDGIRYDAESLPHTPHAHDAPLQRPPLFHLVNGGRALGGPPRRRKPTYAVLATHAHGRVFVAGVDRDGEPGALAGDDPDAPDLRPALQHSQPDRPPRGRKSRHHALRRAQELDRLQREVPSQPLLLPRRHVFHLADVETSPEHDERGAPRGAAKPRGAHLSRLDREHHQQDARPERRGGPEKMHCDQGELGEVLHCRTRGPGHREHHTSLHTRGPRLSLSGMERWRITSQDVPRRTMPPLSFTGPRHVILRVSTCVAVMDSRLRVGRSRPATTGPREAQDNVPKPSLAVTETGPGRHGRSLEGQGRAKVAVWN</sequence>
<evidence type="ECO:0000256" key="4">
    <source>
        <dbReference type="ARBA" id="ARBA00023125"/>
    </source>
</evidence>
<dbReference type="SUPFAM" id="SSF57701">
    <property type="entry name" value="Zn2/Cys6 DNA-binding domain"/>
    <property type="match status" value="1"/>
</dbReference>
<dbReference type="InterPro" id="IPR036864">
    <property type="entry name" value="Zn2-C6_fun-type_DNA-bd_sf"/>
</dbReference>
<dbReference type="InterPro" id="IPR001138">
    <property type="entry name" value="Zn2Cys6_DnaBD"/>
</dbReference>
<dbReference type="Proteomes" id="UP000027238">
    <property type="component" value="Unassembled WGS sequence"/>
</dbReference>
<proteinExistence type="predicted"/>
<organism evidence="9 10">
    <name type="scientific">Colletotrichum sublineola</name>
    <name type="common">Sorghum anthracnose fungus</name>
    <dbReference type="NCBI Taxonomy" id="1173701"/>
    <lineage>
        <taxon>Eukaryota</taxon>
        <taxon>Fungi</taxon>
        <taxon>Dikarya</taxon>
        <taxon>Ascomycota</taxon>
        <taxon>Pezizomycotina</taxon>
        <taxon>Sordariomycetes</taxon>
        <taxon>Hypocreomycetidae</taxon>
        <taxon>Glomerellales</taxon>
        <taxon>Glomerellaceae</taxon>
        <taxon>Colletotrichum</taxon>
        <taxon>Colletotrichum graminicola species complex</taxon>
    </lineage>
</organism>
<accession>A0A066XAK5</accession>
<dbReference type="HOGENOM" id="CLU_507133_0_0_1"/>
<keyword evidence="3" id="KW-0805">Transcription regulation</keyword>
<protein>
    <recommendedName>
        <fullName evidence="8">Zn(2)-C6 fungal-type domain-containing protein</fullName>
    </recommendedName>
</protein>
<dbReference type="OrthoDB" id="3509362at2759"/>
<dbReference type="PROSITE" id="PS50048">
    <property type="entry name" value="ZN2_CY6_FUNGAL_2"/>
    <property type="match status" value="1"/>
</dbReference>
<dbReference type="STRING" id="1173701.A0A066XAK5"/>
<dbReference type="Gene3D" id="4.10.240.10">
    <property type="entry name" value="Zn(2)-C6 fungal-type DNA-binding domain"/>
    <property type="match status" value="1"/>
</dbReference>
<gene>
    <name evidence="9" type="ORF">CSUB01_04709</name>
</gene>
<evidence type="ECO:0000313" key="9">
    <source>
        <dbReference type="EMBL" id="KDN66168.1"/>
    </source>
</evidence>
<feature type="compositionally biased region" description="Basic and acidic residues" evidence="7">
    <location>
        <begin position="360"/>
        <end position="372"/>
    </location>
</feature>
<feature type="compositionally biased region" description="Basic and acidic residues" evidence="7">
    <location>
        <begin position="186"/>
        <end position="196"/>
    </location>
</feature>
<feature type="domain" description="Zn(2)-C6 fungal-type" evidence="8">
    <location>
        <begin position="109"/>
        <end position="137"/>
    </location>
</feature>
<dbReference type="GO" id="GO:0000981">
    <property type="term" value="F:DNA-binding transcription factor activity, RNA polymerase II-specific"/>
    <property type="evidence" value="ECO:0007669"/>
    <property type="project" value="InterPro"/>
</dbReference>
<dbReference type="eggNOG" id="ENOG502RIXM">
    <property type="taxonomic scope" value="Eukaryota"/>
</dbReference>
<dbReference type="Pfam" id="PF00172">
    <property type="entry name" value="Zn_clus"/>
    <property type="match status" value="1"/>
</dbReference>
<feature type="region of interest" description="Disordered" evidence="7">
    <location>
        <begin position="290"/>
        <end position="329"/>
    </location>
</feature>
<evidence type="ECO:0000256" key="6">
    <source>
        <dbReference type="ARBA" id="ARBA00023242"/>
    </source>
</evidence>
<dbReference type="AlphaFoldDB" id="A0A066XAK5"/>
<feature type="region of interest" description="Disordered" evidence="7">
    <location>
        <begin position="490"/>
        <end position="537"/>
    </location>
</feature>
<evidence type="ECO:0000259" key="8">
    <source>
        <dbReference type="PROSITE" id="PS50048"/>
    </source>
</evidence>
<evidence type="ECO:0000256" key="1">
    <source>
        <dbReference type="ARBA" id="ARBA00022723"/>
    </source>
</evidence>
<evidence type="ECO:0000256" key="3">
    <source>
        <dbReference type="ARBA" id="ARBA00023015"/>
    </source>
</evidence>